<dbReference type="InterPro" id="IPR011009">
    <property type="entry name" value="Kinase-like_dom_sf"/>
</dbReference>
<dbReference type="Gene3D" id="3.90.1200.10">
    <property type="match status" value="1"/>
</dbReference>
<dbReference type="InterPro" id="IPR016477">
    <property type="entry name" value="Fructo-/Ketosamine-3-kinase"/>
</dbReference>
<organism evidence="2 3">
    <name type="scientific">Oenococcus oeni</name>
    <name type="common">Leuconostoc oenos</name>
    <dbReference type="NCBI Taxonomy" id="1247"/>
    <lineage>
        <taxon>Bacteria</taxon>
        <taxon>Bacillati</taxon>
        <taxon>Bacillota</taxon>
        <taxon>Bacilli</taxon>
        <taxon>Lactobacillales</taxon>
        <taxon>Lactobacillaceae</taxon>
        <taxon>Oenococcus</taxon>
    </lineage>
</organism>
<evidence type="ECO:0000313" key="3">
    <source>
        <dbReference type="Proteomes" id="UP000181728"/>
    </source>
</evidence>
<accession>A0A6N4A7M3</accession>
<sequence length="288" mass="32968">MFNLTKAFLKEVPTNAEVTDFHEVHGGDINKAYSLADVQGGRYFLKIQPNSVPAFFQHEADGLKLLGQAARVPKVIALGHVGQDQWFLLEYLNATNYGNQYSLGQDLAKIHSITSPNGQFGFDKDFKAGKTSKINTWQSSWYEFFVKQRLNVLRELLINEGKWNDDQNYKKAIKIFQSLMEKHDSRPSLLHGDFWSGNFMFDADSGQPIFIDPDVYYGDPEFDIGITTVFGGFNQDFYVGYQSTKPFQAGAERRLMFYQLYYLMVHAHLFAGSYIQAYRGKLAQIIQQ</sequence>
<dbReference type="Gene3D" id="3.30.200.20">
    <property type="entry name" value="Phosphorylase Kinase, domain 1"/>
    <property type="match status" value="1"/>
</dbReference>
<dbReference type="PANTHER" id="PTHR12149">
    <property type="entry name" value="FRUCTOSAMINE 3 KINASE-RELATED PROTEIN"/>
    <property type="match status" value="1"/>
</dbReference>
<gene>
    <name evidence="2" type="ORF">ATX59_07600</name>
</gene>
<dbReference type="AlphaFoldDB" id="A0A6N4A7M3"/>
<dbReference type="Pfam" id="PF03881">
    <property type="entry name" value="Fructosamin_kin"/>
    <property type="match status" value="1"/>
</dbReference>
<evidence type="ECO:0000256" key="1">
    <source>
        <dbReference type="PIRNR" id="PIRNR006221"/>
    </source>
</evidence>
<dbReference type="PIRSF" id="PIRSF006221">
    <property type="entry name" value="Ketosamine-3-kinase"/>
    <property type="match status" value="1"/>
</dbReference>
<dbReference type="SUPFAM" id="SSF56112">
    <property type="entry name" value="Protein kinase-like (PK-like)"/>
    <property type="match status" value="1"/>
</dbReference>
<comment type="caution">
    <text evidence="2">The sequence shown here is derived from an EMBL/GenBank/DDBJ whole genome shotgun (WGS) entry which is preliminary data.</text>
</comment>
<dbReference type="Proteomes" id="UP000181728">
    <property type="component" value="Unassembled WGS sequence"/>
</dbReference>
<comment type="similarity">
    <text evidence="1">Belongs to the fructosamine kinase family.</text>
</comment>
<evidence type="ECO:0000313" key="2">
    <source>
        <dbReference type="EMBL" id="OIM20712.1"/>
    </source>
</evidence>
<proteinExistence type="inferred from homology"/>
<dbReference type="EMBL" id="MLOK01000051">
    <property type="protein sequence ID" value="OIM20712.1"/>
    <property type="molecule type" value="Genomic_DNA"/>
</dbReference>
<dbReference type="RefSeq" id="WP_071449096.1">
    <property type="nucleotide sequence ID" value="NZ_MLOK01000051.1"/>
</dbReference>
<keyword evidence="1 2" id="KW-0808">Transferase</keyword>
<dbReference type="PANTHER" id="PTHR12149:SF8">
    <property type="entry name" value="PROTEIN-RIBULOSAMINE 3-KINASE"/>
    <property type="match status" value="1"/>
</dbReference>
<protein>
    <submittedName>
        <fullName evidence="2">Aminoglycoside phosphotransferase</fullName>
    </submittedName>
</protein>
<keyword evidence="1" id="KW-0418">Kinase</keyword>
<name>A0A6N4A7M3_OENOE</name>
<dbReference type="GO" id="GO:0016301">
    <property type="term" value="F:kinase activity"/>
    <property type="evidence" value="ECO:0007669"/>
    <property type="project" value="UniProtKB-UniRule"/>
</dbReference>
<reference evidence="2 3" key="1">
    <citation type="journal article" date="2016" name="BMC Genomics">
        <title>Consensus pan-genome assembly of the specialised wine bacterium Oenococcus oeni.</title>
        <authorList>
            <person name="Sternes P.R."/>
            <person name="Borneman A.R."/>
        </authorList>
    </citation>
    <scope>NUCLEOTIDE SEQUENCE [LARGE SCALE GENOMIC DNA]</scope>
    <source>
        <strain evidence="2 3">AWRIB661</strain>
    </source>
</reference>